<dbReference type="OrthoDB" id="3352408at2759"/>
<dbReference type="PANTHER" id="PTHR24093">
    <property type="entry name" value="CATION TRANSPORTING ATPASE"/>
    <property type="match status" value="1"/>
</dbReference>
<comment type="caution">
    <text evidence="3">The sequence shown here is derived from an EMBL/GenBank/DDBJ whole genome shotgun (WGS) entry which is preliminary data.</text>
</comment>
<evidence type="ECO:0000259" key="2">
    <source>
        <dbReference type="Pfam" id="PF00690"/>
    </source>
</evidence>
<keyword evidence="1" id="KW-0460">Magnesium</keyword>
<dbReference type="InterPro" id="IPR023298">
    <property type="entry name" value="ATPase_P-typ_TM_dom_sf"/>
</dbReference>
<dbReference type="SUPFAM" id="SSF81665">
    <property type="entry name" value="Calcium ATPase, transmembrane domain M"/>
    <property type="match status" value="1"/>
</dbReference>
<reference evidence="3 4" key="1">
    <citation type="submission" date="2019-12" db="EMBL/GenBank/DDBJ databases">
        <authorList>
            <person name="Alioto T."/>
            <person name="Alioto T."/>
            <person name="Gomez Garrido J."/>
        </authorList>
    </citation>
    <scope>NUCLEOTIDE SEQUENCE [LARGE SCALE GENOMIC DNA]</scope>
</reference>
<dbReference type="Gene3D" id="2.70.150.10">
    <property type="entry name" value="Calcium-transporting ATPase, cytoplasmic transduction domain A"/>
    <property type="match status" value="1"/>
</dbReference>
<proteinExistence type="predicted"/>
<organism evidence="3 4">
    <name type="scientific">Olea europaea subsp. europaea</name>
    <dbReference type="NCBI Taxonomy" id="158383"/>
    <lineage>
        <taxon>Eukaryota</taxon>
        <taxon>Viridiplantae</taxon>
        <taxon>Streptophyta</taxon>
        <taxon>Embryophyta</taxon>
        <taxon>Tracheophyta</taxon>
        <taxon>Spermatophyta</taxon>
        <taxon>Magnoliopsida</taxon>
        <taxon>eudicotyledons</taxon>
        <taxon>Gunneridae</taxon>
        <taxon>Pentapetalae</taxon>
        <taxon>asterids</taxon>
        <taxon>lamiids</taxon>
        <taxon>Lamiales</taxon>
        <taxon>Oleaceae</taxon>
        <taxon>Oleeae</taxon>
        <taxon>Olea</taxon>
    </lineage>
</organism>
<protein>
    <submittedName>
        <fullName evidence="3">Calcium-transporting ATPase 12, plasma membrane-type-like</fullName>
    </submittedName>
</protein>
<dbReference type="PANTHER" id="PTHR24093:SF434">
    <property type="entry name" value="CALCIUM-TRANSPORTING ATPASE 13, PLASMA MEMBRANE-TYPE-RELATED"/>
    <property type="match status" value="1"/>
</dbReference>
<gene>
    <name evidence="3" type="ORF">OLEA9_A041664</name>
</gene>
<dbReference type="Gene3D" id="1.20.1110.10">
    <property type="entry name" value="Calcium-transporting ATPase, transmembrane domain"/>
    <property type="match status" value="1"/>
</dbReference>
<dbReference type="GO" id="GO:0005388">
    <property type="term" value="F:P-type calcium transporter activity"/>
    <property type="evidence" value="ECO:0007669"/>
    <property type="project" value="TreeGrafter"/>
</dbReference>
<sequence length="291" mass="32634">MLLALEIDMENGIRGDQTDIHSRKKSFGSNLLPESNLQKIFCRFVLKASRDPMIVVLFICAMLSLCFGIQKRGLRQGWQEGVTKILAILVVVIVSSSGKFWRTSQFIEISKISSYISETNVVRSGKWQRIPICHVVVGEIVFLKPVVDGYARMLVTVVDKNVKHKHRWIYFEDPLLDELRKITSIVGKIYDDNEKRVSFGGETRIGDVLVVIVGILATPTMIALTSSPKDLVSDFITCLAYSVRKLMKIKILVGGPPIYDVVAYVTTVCMNKTGTLTMDSMKVLLFLSQPT</sequence>
<keyword evidence="4" id="KW-1185">Reference proteome</keyword>
<name>A0A8S0R8X3_OLEEU</name>
<dbReference type="Pfam" id="PF00690">
    <property type="entry name" value="Cation_ATPase_N"/>
    <property type="match status" value="1"/>
</dbReference>
<dbReference type="Proteomes" id="UP000594638">
    <property type="component" value="Unassembled WGS sequence"/>
</dbReference>
<dbReference type="EMBL" id="CACTIH010002204">
    <property type="protein sequence ID" value="CAA2974836.1"/>
    <property type="molecule type" value="Genomic_DNA"/>
</dbReference>
<evidence type="ECO:0000256" key="1">
    <source>
        <dbReference type="ARBA" id="ARBA00022842"/>
    </source>
</evidence>
<accession>A0A8S0R8X3</accession>
<dbReference type="InterPro" id="IPR004014">
    <property type="entry name" value="ATPase_P-typ_cation-transptr_N"/>
</dbReference>
<evidence type="ECO:0000313" key="3">
    <source>
        <dbReference type="EMBL" id="CAA2974836.1"/>
    </source>
</evidence>
<evidence type="ECO:0000313" key="4">
    <source>
        <dbReference type="Proteomes" id="UP000594638"/>
    </source>
</evidence>
<dbReference type="AlphaFoldDB" id="A0A8S0R8X3"/>
<feature type="domain" description="Cation-transporting P-type ATPase N-terminal" evidence="2">
    <location>
        <begin position="5"/>
        <end position="64"/>
    </location>
</feature>
<dbReference type="Gramene" id="OE9A041664T1">
    <property type="protein sequence ID" value="OE9A041664C1"/>
    <property type="gene ID" value="OE9A041664"/>
</dbReference>
<dbReference type="GO" id="GO:0005886">
    <property type="term" value="C:plasma membrane"/>
    <property type="evidence" value="ECO:0007669"/>
    <property type="project" value="TreeGrafter"/>
</dbReference>